<feature type="chain" id="PRO_5040878241" description="DUF2268 domain-containing protein" evidence="1">
    <location>
        <begin position="22"/>
        <end position="324"/>
    </location>
</feature>
<evidence type="ECO:0000313" key="3">
    <source>
        <dbReference type="EMBL" id="CAH9064719.1"/>
    </source>
</evidence>
<name>A0A9W4VUD9_9GAMM</name>
<keyword evidence="4" id="KW-1185">Reference proteome</keyword>
<gene>
    <name evidence="2" type="ORF">PSECIP111854_03271</name>
    <name evidence="3" type="ORF">PSECIP111951_03202</name>
</gene>
<dbReference type="EMBL" id="CAMAPD010000017">
    <property type="protein sequence ID" value="CAH9064719.1"/>
    <property type="molecule type" value="Genomic_DNA"/>
</dbReference>
<feature type="signal peptide" evidence="1">
    <location>
        <begin position="1"/>
        <end position="21"/>
    </location>
</feature>
<proteinExistence type="predicted"/>
<dbReference type="AlphaFoldDB" id="A0A9W4VUD9"/>
<dbReference type="PROSITE" id="PS51257">
    <property type="entry name" value="PROKAR_LIPOPROTEIN"/>
    <property type="match status" value="1"/>
</dbReference>
<evidence type="ECO:0000313" key="2">
    <source>
        <dbReference type="EMBL" id="CAH9063679.1"/>
    </source>
</evidence>
<evidence type="ECO:0000313" key="4">
    <source>
        <dbReference type="Proteomes" id="UP001152467"/>
    </source>
</evidence>
<evidence type="ECO:0000256" key="1">
    <source>
        <dbReference type="SAM" id="SignalP"/>
    </source>
</evidence>
<dbReference type="RefSeq" id="WP_261594492.1">
    <property type="nucleotide sequence ID" value="NZ_CAMAPC010000016.1"/>
</dbReference>
<dbReference type="EMBL" id="CAMAPC010000016">
    <property type="protein sequence ID" value="CAH9063679.1"/>
    <property type="molecule type" value="Genomic_DNA"/>
</dbReference>
<accession>A0A9W4VUD9</accession>
<dbReference type="Proteomes" id="UP001152485">
    <property type="component" value="Unassembled WGS sequence"/>
</dbReference>
<keyword evidence="1" id="KW-0732">Signal</keyword>
<organism evidence="2 4">
    <name type="scientific">Pseudoalteromonas holothuriae</name>
    <dbReference type="NCBI Taxonomy" id="2963714"/>
    <lineage>
        <taxon>Bacteria</taxon>
        <taxon>Pseudomonadati</taxon>
        <taxon>Pseudomonadota</taxon>
        <taxon>Gammaproteobacteria</taxon>
        <taxon>Alteromonadales</taxon>
        <taxon>Pseudoalteromonadaceae</taxon>
        <taxon>Pseudoalteromonas</taxon>
    </lineage>
</organism>
<dbReference type="Proteomes" id="UP001152467">
    <property type="component" value="Unassembled WGS sequence"/>
</dbReference>
<evidence type="ECO:0008006" key="6">
    <source>
        <dbReference type="Google" id="ProtNLM"/>
    </source>
</evidence>
<protein>
    <recommendedName>
        <fullName evidence="6">DUF2268 domain-containing protein</fullName>
    </recommendedName>
</protein>
<comment type="caution">
    <text evidence="2">The sequence shown here is derived from an EMBL/GenBank/DDBJ whole genome shotgun (WGS) entry which is preliminary data.</text>
</comment>
<reference evidence="2 5" key="1">
    <citation type="submission" date="2022-07" db="EMBL/GenBank/DDBJ databases">
        <authorList>
            <person name="Criscuolo A."/>
        </authorList>
    </citation>
    <scope>NUCLEOTIDE SEQUENCE</scope>
    <source>
        <strain evidence="5">CIP 111951</strain>
        <strain evidence="2">CIP111854</strain>
        <strain evidence="3">CIP111951</strain>
    </source>
</reference>
<sequence length="324" mass="37822">MIQRASFAALIFSALSTVTLACDTTPIKWKTLTFINKAEVNLHSFLTFTARKPETLPQLTTQLSDTDKQSLQNAVTQYQTFTKQKRFHPLFNNNELAHMTEWFGNNKPLVEIDTTALSQSYFATIGLYKAHIWPTHCKQNMQWQTQLQNKLDVYGDKINQRLSELFLGELISVPEHRVYIHARPFTRQGAFTSARQFVTHMNSYQATNNDWYALELLFHEISHVPFYLNKQLQHNIEQVFSDYGIAQHSRIWHPILFFTVGEVTRQAIAKANPDYQPYANKVNLYKGKWHYLKELEQHWQPYINGQVSMDEALHNLAKAIKERT</sequence>
<evidence type="ECO:0000313" key="5">
    <source>
        <dbReference type="Proteomes" id="UP001152485"/>
    </source>
</evidence>